<comment type="pathway">
    <text evidence="1 9">Glycan biosynthesis; sucrose metabolism.</text>
</comment>
<sequence length="500" mass="56908">MKMSRERLYRRLEEADPGEWEALKQLVEQSPWRQRYHIQPVAGLLNDPNGFSYFEGRYHLFYQWFPLGTQHGMKYWYHTVSSDLVRWENRGIAIAPDSPYDSHGVFSGSAIEKDGRLYLMFTGNTRSAEWIRQPYQCLAYMEPDGTISKHSTPVISEVPPGYTDHFRDPKVWKTGDSYYCVIGAQRSDKTGCALLYRSPDLLEWHFEGEMGTRLKDFGYMWECPDYFEMDGSALLLISPQGLEPEDDRFQNIYQSGYLIGLPIGFDDSKGFHHGEFHELDRGFDFYAPQTTLSPDGRRILTAWMGLPDIDYPTDSQGWAHCLCLPRELHLAEGRLIQRPARELVNLRGFESRKQLVVSHNTVSVDGFTGTSYELLVHIREEGASSFGIEFRVGDGEKTVIAYDRASGKATLDRSLSGQSVAQEFGTKRSCLVPLQNGILTLRLFVDVSSVEVFVNDGQEVFTARIFPDPASTGIHFFAEGGSAAFDASKWDIHNWGGYPR</sequence>
<dbReference type="UniPathway" id="UPA00238"/>
<dbReference type="PROSITE" id="PS00609">
    <property type="entry name" value="GLYCOSYL_HYDROL_F32"/>
    <property type="match status" value="1"/>
</dbReference>
<dbReference type="SUPFAM" id="SSF75005">
    <property type="entry name" value="Arabinanase/levansucrase/invertase"/>
    <property type="match status" value="1"/>
</dbReference>
<evidence type="ECO:0000256" key="4">
    <source>
        <dbReference type="ARBA" id="ARBA00019623"/>
    </source>
</evidence>
<keyword evidence="13" id="KW-1185">Reference proteome</keyword>
<dbReference type="Gene3D" id="2.60.120.560">
    <property type="entry name" value="Exo-inulinase, domain 1"/>
    <property type="match status" value="1"/>
</dbReference>
<accession>A0A2Z2KQQ6</accession>
<evidence type="ECO:0000259" key="11">
    <source>
        <dbReference type="Pfam" id="PF08244"/>
    </source>
</evidence>
<evidence type="ECO:0000256" key="6">
    <source>
        <dbReference type="ARBA" id="ARBA00023295"/>
    </source>
</evidence>
<dbReference type="PANTHER" id="PTHR43101">
    <property type="entry name" value="BETA-FRUCTOSIDASE"/>
    <property type="match status" value="1"/>
</dbReference>
<dbReference type="GO" id="GO:0005737">
    <property type="term" value="C:cytoplasm"/>
    <property type="evidence" value="ECO:0007669"/>
    <property type="project" value="UniProtKB-SubCell"/>
</dbReference>
<evidence type="ECO:0000259" key="10">
    <source>
        <dbReference type="Pfam" id="PF00251"/>
    </source>
</evidence>
<dbReference type="EMBL" id="CP021780">
    <property type="protein sequence ID" value="ASA21228.1"/>
    <property type="molecule type" value="Genomic_DNA"/>
</dbReference>
<dbReference type="InterPro" id="IPR023296">
    <property type="entry name" value="Glyco_hydro_beta-prop_sf"/>
</dbReference>
<dbReference type="SMART" id="SM00640">
    <property type="entry name" value="Glyco_32"/>
    <property type="match status" value="1"/>
</dbReference>
<evidence type="ECO:0000256" key="8">
    <source>
        <dbReference type="RuleBase" id="RU362110"/>
    </source>
</evidence>
<keyword evidence="5 8" id="KW-0378">Hydrolase</keyword>
<dbReference type="OrthoDB" id="9759709at2"/>
<dbReference type="PANTHER" id="PTHR43101:SF1">
    <property type="entry name" value="BETA-FRUCTOSIDASE"/>
    <property type="match status" value="1"/>
</dbReference>
<organism evidence="12 13">
    <name type="scientific">Paenibacillus donghaensis</name>
    <dbReference type="NCBI Taxonomy" id="414771"/>
    <lineage>
        <taxon>Bacteria</taxon>
        <taxon>Bacillati</taxon>
        <taxon>Bacillota</taxon>
        <taxon>Bacilli</taxon>
        <taxon>Bacillales</taxon>
        <taxon>Paenibacillaceae</taxon>
        <taxon>Paenibacillus</taxon>
    </lineage>
</organism>
<dbReference type="CDD" id="cd18623">
    <property type="entry name" value="GH32_ScrB-like"/>
    <property type="match status" value="1"/>
</dbReference>
<comment type="function">
    <text evidence="9">Enables the bacterium to metabolize sucrose as a sole carbon source.</text>
</comment>
<dbReference type="Gene3D" id="2.115.10.20">
    <property type="entry name" value="Glycosyl hydrolase domain, family 43"/>
    <property type="match status" value="1"/>
</dbReference>
<name>A0A2Z2KQQ6_9BACL</name>
<proteinExistence type="inferred from homology"/>
<dbReference type="Proteomes" id="UP000249890">
    <property type="component" value="Chromosome"/>
</dbReference>
<dbReference type="EC" id="3.2.1.26" evidence="3 8"/>
<dbReference type="InterPro" id="IPR013320">
    <property type="entry name" value="ConA-like_dom_sf"/>
</dbReference>
<evidence type="ECO:0000256" key="5">
    <source>
        <dbReference type="ARBA" id="ARBA00022801"/>
    </source>
</evidence>
<protein>
    <recommendedName>
        <fullName evidence="4 8">Sucrose-6-phosphate hydrolase</fullName>
        <ecNumber evidence="3 8">3.2.1.26</ecNumber>
    </recommendedName>
    <alternativeName>
        <fullName evidence="7 9">Invertase</fullName>
    </alternativeName>
</protein>
<dbReference type="GO" id="GO:0004564">
    <property type="term" value="F:beta-fructofuranosidase activity"/>
    <property type="evidence" value="ECO:0007669"/>
    <property type="project" value="UniProtKB-EC"/>
</dbReference>
<dbReference type="NCBIfam" id="TIGR01322">
    <property type="entry name" value="scrB_fam"/>
    <property type="match status" value="1"/>
</dbReference>
<dbReference type="KEGG" id="pdh:B9T62_10780"/>
<comment type="catalytic activity">
    <reaction evidence="8">
        <text>Hydrolysis of terminal non-reducing beta-D-fructofuranoside residues in beta-D-fructofuranosides.</text>
        <dbReference type="EC" id="3.2.1.26"/>
    </reaction>
</comment>
<keyword evidence="6 8" id="KW-0326">Glycosidase</keyword>
<comment type="subcellular location">
    <subcellularLocation>
        <location evidence="9">Cytoplasm</location>
    </subcellularLocation>
</comment>
<keyword evidence="9" id="KW-0963">Cytoplasm</keyword>
<reference evidence="12 13" key="1">
    <citation type="submission" date="2017-06" db="EMBL/GenBank/DDBJ databases">
        <title>Complete genome sequence of Paenibacillus donghaensis KCTC 13049T isolated from East Sea sediment, South Korea.</title>
        <authorList>
            <person name="Jung B.K."/>
            <person name="Hong S.-J."/>
            <person name="Shin J.-H."/>
        </authorList>
    </citation>
    <scope>NUCLEOTIDE SEQUENCE [LARGE SCALE GENOMIC DNA]</scope>
    <source>
        <strain evidence="12 13">KCTC 13049</strain>
    </source>
</reference>
<evidence type="ECO:0000256" key="9">
    <source>
        <dbReference type="RuleBase" id="RU365015"/>
    </source>
</evidence>
<evidence type="ECO:0000256" key="7">
    <source>
        <dbReference type="ARBA" id="ARBA00033367"/>
    </source>
</evidence>
<dbReference type="RefSeq" id="WP_087915241.1">
    <property type="nucleotide sequence ID" value="NZ_CP021780.1"/>
</dbReference>
<dbReference type="InterPro" id="IPR001362">
    <property type="entry name" value="Glyco_hydro_32"/>
</dbReference>
<dbReference type="Pfam" id="PF08244">
    <property type="entry name" value="Glyco_hydro_32C"/>
    <property type="match status" value="1"/>
</dbReference>
<dbReference type="InterPro" id="IPR013148">
    <property type="entry name" value="Glyco_hydro_32_N"/>
</dbReference>
<comment type="similarity">
    <text evidence="2 8">Belongs to the glycosyl hydrolase 32 family.</text>
</comment>
<gene>
    <name evidence="12" type="ORF">B9T62_10780</name>
</gene>
<dbReference type="SUPFAM" id="SSF49899">
    <property type="entry name" value="Concanavalin A-like lectins/glucanases"/>
    <property type="match status" value="1"/>
</dbReference>
<feature type="domain" description="Glycosyl hydrolase family 32 C-terminal" evidence="11">
    <location>
        <begin position="345"/>
        <end position="486"/>
    </location>
</feature>
<keyword evidence="9" id="KW-0119">Carbohydrate metabolism</keyword>
<dbReference type="InterPro" id="IPR006232">
    <property type="entry name" value="Suc6P_hydrolase"/>
</dbReference>
<dbReference type="Pfam" id="PF00251">
    <property type="entry name" value="Glyco_hydro_32N"/>
    <property type="match status" value="1"/>
</dbReference>
<evidence type="ECO:0000313" key="12">
    <source>
        <dbReference type="EMBL" id="ASA21228.1"/>
    </source>
</evidence>
<dbReference type="AlphaFoldDB" id="A0A2Z2KQQ6"/>
<dbReference type="InterPro" id="IPR018053">
    <property type="entry name" value="Glyco_hydro_32_AS"/>
</dbReference>
<dbReference type="GO" id="GO:0005985">
    <property type="term" value="P:sucrose metabolic process"/>
    <property type="evidence" value="ECO:0007669"/>
    <property type="project" value="UniProtKB-UniPathway"/>
</dbReference>
<feature type="domain" description="Glycosyl hydrolase family 32 N-terminal" evidence="10">
    <location>
        <begin position="37"/>
        <end position="339"/>
    </location>
</feature>
<dbReference type="InterPro" id="IPR013189">
    <property type="entry name" value="Glyco_hydro_32_C"/>
</dbReference>
<evidence type="ECO:0000256" key="1">
    <source>
        <dbReference type="ARBA" id="ARBA00004914"/>
    </source>
</evidence>
<evidence type="ECO:0000256" key="3">
    <source>
        <dbReference type="ARBA" id="ARBA00012758"/>
    </source>
</evidence>
<evidence type="ECO:0000256" key="2">
    <source>
        <dbReference type="ARBA" id="ARBA00009902"/>
    </source>
</evidence>
<evidence type="ECO:0000313" key="13">
    <source>
        <dbReference type="Proteomes" id="UP000249890"/>
    </source>
</evidence>
<dbReference type="InterPro" id="IPR051214">
    <property type="entry name" value="GH32_Enzymes"/>
</dbReference>